<keyword evidence="1" id="KW-0238">DNA-binding</keyword>
<dbReference type="EMBL" id="VHSH01000004">
    <property type="protein sequence ID" value="TQV79767.1"/>
    <property type="molecule type" value="Genomic_DNA"/>
</dbReference>
<dbReference type="GO" id="GO:0005829">
    <property type="term" value="C:cytosol"/>
    <property type="evidence" value="ECO:0007669"/>
    <property type="project" value="TreeGrafter"/>
</dbReference>
<reference evidence="3 4" key="1">
    <citation type="submission" date="2019-06" db="EMBL/GenBank/DDBJ databases">
        <title>Whole genome sequence for Rhodospirillaceae sp. R148.</title>
        <authorList>
            <person name="Wang G."/>
        </authorList>
    </citation>
    <scope>NUCLEOTIDE SEQUENCE [LARGE SCALE GENOMIC DNA]</scope>
    <source>
        <strain evidence="3 4">R148</strain>
    </source>
</reference>
<dbReference type="InterPro" id="IPR013096">
    <property type="entry name" value="Cupin_2"/>
</dbReference>
<proteinExistence type="predicted"/>
<dbReference type="InterPro" id="IPR050807">
    <property type="entry name" value="TransReg_Diox_bact_type"/>
</dbReference>
<dbReference type="InterPro" id="IPR001387">
    <property type="entry name" value="Cro/C1-type_HTH"/>
</dbReference>
<sequence>MTPGALIARAIQKERQRADLSLSALASRAGLAKSTLSQLEAGQGNPSVETLWSIASALDIPFSFLFETAEPELTLIRAQEGLSLSSELSEFSATLLANCPPASRRDLYRVHLRKGSVRQSEPHPQGTLEHALVSSGRVRLGPLDATEDLGPGDYFRYPADISHSYQSLSDHAVLLLVMESPR</sequence>
<dbReference type="Proteomes" id="UP000315252">
    <property type="component" value="Unassembled WGS sequence"/>
</dbReference>
<dbReference type="PROSITE" id="PS50943">
    <property type="entry name" value="HTH_CROC1"/>
    <property type="match status" value="1"/>
</dbReference>
<keyword evidence="4" id="KW-1185">Reference proteome</keyword>
<name>A0A545TRB2_9PROT</name>
<dbReference type="Gene3D" id="1.10.260.40">
    <property type="entry name" value="lambda repressor-like DNA-binding domains"/>
    <property type="match status" value="1"/>
</dbReference>
<dbReference type="SUPFAM" id="SSF51182">
    <property type="entry name" value="RmlC-like cupins"/>
    <property type="match status" value="1"/>
</dbReference>
<dbReference type="Pfam" id="PF07883">
    <property type="entry name" value="Cupin_2"/>
    <property type="match status" value="1"/>
</dbReference>
<dbReference type="CDD" id="cd02209">
    <property type="entry name" value="cupin_XRE_C"/>
    <property type="match status" value="1"/>
</dbReference>
<dbReference type="AlphaFoldDB" id="A0A545TRB2"/>
<dbReference type="GO" id="GO:0003700">
    <property type="term" value="F:DNA-binding transcription factor activity"/>
    <property type="evidence" value="ECO:0007669"/>
    <property type="project" value="TreeGrafter"/>
</dbReference>
<evidence type="ECO:0000313" key="3">
    <source>
        <dbReference type="EMBL" id="TQV79767.1"/>
    </source>
</evidence>
<dbReference type="CDD" id="cd00093">
    <property type="entry name" value="HTH_XRE"/>
    <property type="match status" value="1"/>
</dbReference>
<dbReference type="InterPro" id="IPR011051">
    <property type="entry name" value="RmlC_Cupin_sf"/>
</dbReference>
<dbReference type="Gene3D" id="2.60.120.10">
    <property type="entry name" value="Jelly Rolls"/>
    <property type="match status" value="1"/>
</dbReference>
<accession>A0A545TRB2</accession>
<dbReference type="InterPro" id="IPR014710">
    <property type="entry name" value="RmlC-like_jellyroll"/>
</dbReference>
<evidence type="ECO:0000313" key="4">
    <source>
        <dbReference type="Proteomes" id="UP000315252"/>
    </source>
</evidence>
<feature type="domain" description="HTH cro/C1-type" evidence="2">
    <location>
        <begin position="11"/>
        <end position="65"/>
    </location>
</feature>
<dbReference type="GO" id="GO:0003677">
    <property type="term" value="F:DNA binding"/>
    <property type="evidence" value="ECO:0007669"/>
    <property type="project" value="UniProtKB-KW"/>
</dbReference>
<evidence type="ECO:0000259" key="2">
    <source>
        <dbReference type="PROSITE" id="PS50943"/>
    </source>
</evidence>
<dbReference type="PANTHER" id="PTHR46797">
    <property type="entry name" value="HTH-TYPE TRANSCRIPTIONAL REGULATOR"/>
    <property type="match status" value="1"/>
</dbReference>
<gene>
    <name evidence="3" type="ORF">FKG95_13780</name>
</gene>
<dbReference type="OrthoDB" id="189170at2"/>
<dbReference type="PANTHER" id="PTHR46797:SF1">
    <property type="entry name" value="METHYLPHOSPHONATE SYNTHASE"/>
    <property type="match status" value="1"/>
</dbReference>
<comment type="caution">
    <text evidence="3">The sequence shown here is derived from an EMBL/GenBank/DDBJ whole genome shotgun (WGS) entry which is preliminary data.</text>
</comment>
<dbReference type="SUPFAM" id="SSF47413">
    <property type="entry name" value="lambda repressor-like DNA-binding domains"/>
    <property type="match status" value="1"/>
</dbReference>
<evidence type="ECO:0000256" key="1">
    <source>
        <dbReference type="ARBA" id="ARBA00023125"/>
    </source>
</evidence>
<dbReference type="InterPro" id="IPR010982">
    <property type="entry name" value="Lambda_DNA-bd_dom_sf"/>
</dbReference>
<dbReference type="Pfam" id="PF01381">
    <property type="entry name" value="HTH_3"/>
    <property type="match status" value="1"/>
</dbReference>
<protein>
    <submittedName>
        <fullName evidence="3">Helix-turn-helix domain-containing protein</fullName>
    </submittedName>
</protein>
<dbReference type="RefSeq" id="WP_142896947.1">
    <property type="nucleotide sequence ID" value="NZ_ML660055.1"/>
</dbReference>
<dbReference type="SMART" id="SM00530">
    <property type="entry name" value="HTH_XRE"/>
    <property type="match status" value="1"/>
</dbReference>
<organism evidence="3 4">
    <name type="scientific">Denitrobaculum tricleocarpae</name>
    <dbReference type="NCBI Taxonomy" id="2591009"/>
    <lineage>
        <taxon>Bacteria</taxon>
        <taxon>Pseudomonadati</taxon>
        <taxon>Pseudomonadota</taxon>
        <taxon>Alphaproteobacteria</taxon>
        <taxon>Rhodospirillales</taxon>
        <taxon>Rhodospirillaceae</taxon>
        <taxon>Denitrobaculum</taxon>
    </lineage>
</organism>